<protein>
    <recommendedName>
        <fullName evidence="4">OSCP1</fullName>
    </recommendedName>
</protein>
<evidence type="ECO:0000313" key="3">
    <source>
        <dbReference type="Proteomes" id="UP000663879"/>
    </source>
</evidence>
<dbReference type="Proteomes" id="UP000663879">
    <property type="component" value="Unassembled WGS sequence"/>
</dbReference>
<accession>A0A813QKK6</accession>
<dbReference type="InterPro" id="IPR019332">
    <property type="entry name" value="OSCP1"/>
</dbReference>
<dbReference type="AlphaFoldDB" id="A0A813QKK6"/>
<feature type="compositionally biased region" description="Polar residues" evidence="1">
    <location>
        <begin position="362"/>
        <end position="371"/>
    </location>
</feature>
<dbReference type="Pfam" id="PF10188">
    <property type="entry name" value="Oscp1"/>
    <property type="match status" value="1"/>
</dbReference>
<dbReference type="PANTHER" id="PTHR21439">
    <property type="entry name" value="OXIDORED-NITRO DOMAIN-CONTAINING PROTEIN"/>
    <property type="match status" value="1"/>
</dbReference>
<organism evidence="2 3">
    <name type="scientific">Brachionus calyciflorus</name>
    <dbReference type="NCBI Taxonomy" id="104777"/>
    <lineage>
        <taxon>Eukaryota</taxon>
        <taxon>Metazoa</taxon>
        <taxon>Spiralia</taxon>
        <taxon>Gnathifera</taxon>
        <taxon>Rotifera</taxon>
        <taxon>Eurotatoria</taxon>
        <taxon>Monogononta</taxon>
        <taxon>Pseudotrocha</taxon>
        <taxon>Ploima</taxon>
        <taxon>Brachionidae</taxon>
        <taxon>Brachionus</taxon>
    </lineage>
</organism>
<keyword evidence="3" id="KW-1185">Reference proteome</keyword>
<proteinExistence type="predicted"/>
<dbReference type="PANTHER" id="PTHR21439:SF0">
    <property type="entry name" value="PROTEIN OSCP1"/>
    <property type="match status" value="1"/>
</dbReference>
<sequence>MSDRALPLIFLNLGGEMMYVLDQRLYAQKIQTDKGKKIMQDIVTNMFSEKFLDEIFRPQELCSRKALRTIFERLAHTSIMRLNESSMDKLFDLMTMAVKYQTLLVSKPKEILLVTLNHLDSIIPFVSDSENCVDLIEKCYKKLLKAYSSMDEFELQIIRHTILNFFQDLKIKVSVFLKDKVQNWNGSFVLFQEGPVPNGNFVPGTITYYENNGKKKSIHKESKFNPGPRYMSAEREGSYERKGDRVIKLGLNVYSSNKPVDTIIAPESNIKRTQVISDYESNVPDPKSKAQLDLLCRLIGKSNTTSTKSADFKLNLFNNEEEEFIYETQMKANIDLDHSSSNVVSFDGSKRSRDDRLNKVMSQFSRKGNNFNDEDDYKNSRRNKNSNKYDEDDDDDDIVSMMDRMNRK</sequence>
<evidence type="ECO:0008006" key="4">
    <source>
        <dbReference type="Google" id="ProtNLM"/>
    </source>
</evidence>
<evidence type="ECO:0000256" key="1">
    <source>
        <dbReference type="SAM" id="MobiDB-lite"/>
    </source>
</evidence>
<dbReference type="OrthoDB" id="2157380at2759"/>
<name>A0A813QKK6_9BILA</name>
<gene>
    <name evidence="2" type="ORF">OXX778_LOCUS4816</name>
</gene>
<feature type="region of interest" description="Disordered" evidence="1">
    <location>
        <begin position="362"/>
        <end position="408"/>
    </location>
</feature>
<comment type="caution">
    <text evidence="2">The sequence shown here is derived from an EMBL/GenBank/DDBJ whole genome shotgun (WGS) entry which is preliminary data.</text>
</comment>
<dbReference type="GO" id="GO:0005886">
    <property type="term" value="C:plasma membrane"/>
    <property type="evidence" value="ECO:0007669"/>
    <property type="project" value="TreeGrafter"/>
</dbReference>
<dbReference type="GO" id="GO:0005737">
    <property type="term" value="C:cytoplasm"/>
    <property type="evidence" value="ECO:0007669"/>
    <property type="project" value="TreeGrafter"/>
</dbReference>
<evidence type="ECO:0000313" key="2">
    <source>
        <dbReference type="EMBL" id="CAF0768329.1"/>
    </source>
</evidence>
<reference evidence="2" key="1">
    <citation type="submission" date="2021-02" db="EMBL/GenBank/DDBJ databases">
        <authorList>
            <person name="Nowell W R."/>
        </authorList>
    </citation>
    <scope>NUCLEOTIDE SEQUENCE</scope>
    <source>
        <strain evidence="2">Ploen Becks lab</strain>
    </source>
</reference>
<dbReference type="EMBL" id="CAJNOC010000494">
    <property type="protein sequence ID" value="CAF0768329.1"/>
    <property type="molecule type" value="Genomic_DNA"/>
</dbReference>